<dbReference type="PANTHER" id="PTHR43818">
    <property type="entry name" value="BCDNA.GH03377"/>
    <property type="match status" value="1"/>
</dbReference>
<evidence type="ECO:0000256" key="1">
    <source>
        <dbReference type="SAM" id="SignalP"/>
    </source>
</evidence>
<name>A0A6M1RP80_9BACT</name>
<dbReference type="InterPro" id="IPR000683">
    <property type="entry name" value="Gfo/Idh/MocA-like_OxRdtase_N"/>
</dbReference>
<keyword evidence="5" id="KW-1185">Reference proteome</keyword>
<evidence type="ECO:0000313" key="5">
    <source>
        <dbReference type="Proteomes" id="UP000477311"/>
    </source>
</evidence>
<dbReference type="PANTHER" id="PTHR43818:SF10">
    <property type="entry name" value="NADH-DEPENDENT DEHYDROGENASE-RELATED"/>
    <property type="match status" value="1"/>
</dbReference>
<keyword evidence="1" id="KW-0732">Signal</keyword>
<dbReference type="EMBL" id="JAAKYA010000053">
    <property type="protein sequence ID" value="NGO39473.1"/>
    <property type="molecule type" value="Genomic_DNA"/>
</dbReference>
<feature type="domain" description="Gfo/Idh/MocA-like oxidoreductase bacterial type C-terminal" evidence="3">
    <location>
        <begin position="210"/>
        <end position="277"/>
    </location>
</feature>
<comment type="caution">
    <text evidence="4">The sequence shown here is derived from an EMBL/GenBank/DDBJ whole genome shotgun (WGS) entry which is preliminary data.</text>
</comment>
<feature type="signal peptide" evidence="1">
    <location>
        <begin position="1"/>
        <end position="17"/>
    </location>
</feature>
<reference evidence="4 5" key="1">
    <citation type="submission" date="2020-02" db="EMBL/GenBank/DDBJ databases">
        <title>Draft genome sequence of Limisphaera ngatamarikiensis NGM72.4T, a thermophilic Verrucomicrobia grouped in subdivision 3.</title>
        <authorList>
            <person name="Carere C.R."/>
            <person name="Steen J."/>
            <person name="Hugenholtz P."/>
            <person name="Stott M.B."/>
        </authorList>
    </citation>
    <scope>NUCLEOTIDE SEQUENCE [LARGE SCALE GENOMIC DNA]</scope>
    <source>
        <strain evidence="4 5">NGM72.4</strain>
    </source>
</reference>
<proteinExistence type="predicted"/>
<feature type="domain" description="Gfo/Idh/MocA-like oxidoreductase N-terminal" evidence="2">
    <location>
        <begin position="42"/>
        <end position="165"/>
    </location>
</feature>
<dbReference type="Pfam" id="PF01408">
    <property type="entry name" value="GFO_IDH_MocA"/>
    <property type="match status" value="1"/>
</dbReference>
<dbReference type="PROSITE" id="PS51318">
    <property type="entry name" value="TAT"/>
    <property type="match status" value="1"/>
</dbReference>
<dbReference type="InterPro" id="IPR043906">
    <property type="entry name" value="Gfo/Idh/MocA_OxRdtase_bact_C"/>
</dbReference>
<feature type="chain" id="PRO_5027078954" evidence="1">
    <location>
        <begin position="18"/>
        <end position="474"/>
    </location>
</feature>
<evidence type="ECO:0000259" key="2">
    <source>
        <dbReference type="Pfam" id="PF01408"/>
    </source>
</evidence>
<dbReference type="InterPro" id="IPR006311">
    <property type="entry name" value="TAT_signal"/>
</dbReference>
<protein>
    <submittedName>
        <fullName evidence="4">Gfo/Idh/MocA family oxidoreductase</fullName>
    </submittedName>
</protein>
<dbReference type="Gene3D" id="3.40.50.720">
    <property type="entry name" value="NAD(P)-binding Rossmann-like Domain"/>
    <property type="match status" value="1"/>
</dbReference>
<dbReference type="GO" id="GO:0000166">
    <property type="term" value="F:nucleotide binding"/>
    <property type="evidence" value="ECO:0007669"/>
    <property type="project" value="InterPro"/>
</dbReference>
<gene>
    <name evidence="4" type="ORF">G4L39_08705</name>
</gene>
<dbReference type="InterPro" id="IPR050463">
    <property type="entry name" value="Gfo/Idh/MocA_oxidrdct_glycsds"/>
</dbReference>
<dbReference type="RefSeq" id="WP_165107504.1">
    <property type="nucleotide sequence ID" value="NZ_JAAKYA010000053.1"/>
</dbReference>
<dbReference type="Pfam" id="PF19051">
    <property type="entry name" value="GFO_IDH_MocA_C2"/>
    <property type="match status" value="1"/>
</dbReference>
<dbReference type="AlphaFoldDB" id="A0A6M1RP80"/>
<organism evidence="4 5">
    <name type="scientific">Limisphaera ngatamarikiensis</name>
    <dbReference type="NCBI Taxonomy" id="1324935"/>
    <lineage>
        <taxon>Bacteria</taxon>
        <taxon>Pseudomonadati</taxon>
        <taxon>Verrucomicrobiota</taxon>
        <taxon>Verrucomicrobiia</taxon>
        <taxon>Limisphaerales</taxon>
        <taxon>Limisphaeraceae</taxon>
        <taxon>Limisphaera</taxon>
    </lineage>
</organism>
<dbReference type="Proteomes" id="UP000477311">
    <property type="component" value="Unassembled WGS sequence"/>
</dbReference>
<dbReference type="InterPro" id="IPR036291">
    <property type="entry name" value="NAD(P)-bd_dom_sf"/>
</dbReference>
<evidence type="ECO:0000313" key="4">
    <source>
        <dbReference type="EMBL" id="NGO39473.1"/>
    </source>
</evidence>
<evidence type="ECO:0000259" key="3">
    <source>
        <dbReference type="Pfam" id="PF19051"/>
    </source>
</evidence>
<accession>A0A6M1RP80</accession>
<sequence>MKTSMTRRAFLRRAAWAAGGLTAAATFRGPNLLLAQGAGRKLNCAVIGCGGRGMSHLNAIAAENIVAVADVDERRFAEVTRWLKSKNLDPDKVRFFTDYRRLFDEVGRSLDAVFVATPNHQHALPAMIAMQLGKAVYVEKPVCHNIGEARALREMARRTRVATQMGNQGHNEEGYRRLCEYIWAGVIGPIRETHSWTNRCNGGEGPRPPAKPVPPGLHWDEWIGPAPYRDFHDDLHPHSWHGWYDFGNGSIGNMGCHVLDGVFWALKIEHPTSIEVEYLRGGSDERYPLGSRIRWDIPARGDLPPLKVYWYEGLNPTTNERPQGALRAAVGDARNLPPLLLELRRQYPEEELDRGDSGTLYVGEKGIIFTGTYGERMHVVPWARMREIPEPPRTLPRPKNIFADFLEAVREGRTDTAASFEYGTRLTEFCALGNLAQMAGPGRKVEWDGPNMRVTNIPELNARVQRENRPGWRI</sequence>
<dbReference type="SUPFAM" id="SSF51735">
    <property type="entry name" value="NAD(P)-binding Rossmann-fold domains"/>
    <property type="match status" value="1"/>
</dbReference>
<dbReference type="SUPFAM" id="SSF55347">
    <property type="entry name" value="Glyceraldehyde-3-phosphate dehydrogenase-like, C-terminal domain"/>
    <property type="match status" value="1"/>
</dbReference>